<reference evidence="9 10" key="1">
    <citation type="journal article" date="2020" name="ISME J.">
        <title>Uncovering the hidden diversity of litter-decomposition mechanisms in mushroom-forming fungi.</title>
        <authorList>
            <person name="Floudas D."/>
            <person name="Bentzer J."/>
            <person name="Ahren D."/>
            <person name="Johansson T."/>
            <person name="Persson P."/>
            <person name="Tunlid A."/>
        </authorList>
    </citation>
    <scope>NUCLEOTIDE SEQUENCE [LARGE SCALE GENOMIC DNA]</scope>
    <source>
        <strain evidence="9 10">CBS 175.51</strain>
    </source>
</reference>
<protein>
    <recommendedName>
        <fullName evidence="11">Adipose-regulatory protein-domain-containing protein</fullName>
    </recommendedName>
</protein>
<feature type="transmembrane region" description="Helical" evidence="8">
    <location>
        <begin position="210"/>
        <end position="237"/>
    </location>
</feature>
<dbReference type="OrthoDB" id="3990054at2759"/>
<evidence type="ECO:0000256" key="6">
    <source>
        <dbReference type="ARBA" id="ARBA00023136"/>
    </source>
</evidence>
<evidence type="ECO:0000313" key="9">
    <source>
        <dbReference type="EMBL" id="KAF5323615.1"/>
    </source>
</evidence>
<evidence type="ECO:0000313" key="10">
    <source>
        <dbReference type="Proteomes" id="UP000541558"/>
    </source>
</evidence>
<name>A0A8H5BHQ9_9AGAR</name>
<comment type="subcellular location">
    <subcellularLocation>
        <location evidence="1">Endoplasmic reticulum membrane</location>
        <topology evidence="1">Multi-pass membrane protein</topology>
    </subcellularLocation>
</comment>
<keyword evidence="4 8" id="KW-1133">Transmembrane helix</keyword>
<keyword evidence="5" id="KW-0443">Lipid metabolism</keyword>
<sequence length="315" mass="34092">MSKSEIRAKKKKEGEGARNGLVYSILAASIGFLRPFAPQIVPILVCSFFIPIILGVSGFAGLVVWNSLSAQWQSPLYLQYGDGVPPFAHTVVPSLHANQRYDVSLHLAVPVSEANLALGNFMATLVLSTTSNKTLVTVRRPAVVVKSQAWWPRRIFGSSGIVTLDIPLLSSFVAGTSSLHADVELGRRDSWKSLGDGVSKELGLAIRFPLLSSLAAAFIFLLISSMALGACVLPLMLPSGEDDVSDELPLKTSSTSETPRRRRSRFRRTSDTSSSSLAVKVEENVSTIPPPGDKSRESLRQRRTSRNRESDSDGA</sequence>
<evidence type="ECO:0000256" key="3">
    <source>
        <dbReference type="ARBA" id="ARBA00022824"/>
    </source>
</evidence>
<keyword evidence="10" id="KW-1185">Reference proteome</keyword>
<dbReference type="PANTHER" id="PTHR21212">
    <property type="entry name" value="BERNARDINELLI-SEIP CONGENITAL LIPODYSTROPHY 2 HOMOLOG BSCL2 PROTEIN"/>
    <property type="match status" value="1"/>
</dbReference>
<evidence type="ECO:0008006" key="11">
    <source>
        <dbReference type="Google" id="ProtNLM"/>
    </source>
</evidence>
<organism evidence="9 10">
    <name type="scientific">Ephemerocybe angulata</name>
    <dbReference type="NCBI Taxonomy" id="980116"/>
    <lineage>
        <taxon>Eukaryota</taxon>
        <taxon>Fungi</taxon>
        <taxon>Dikarya</taxon>
        <taxon>Basidiomycota</taxon>
        <taxon>Agaricomycotina</taxon>
        <taxon>Agaricomycetes</taxon>
        <taxon>Agaricomycetidae</taxon>
        <taxon>Agaricales</taxon>
        <taxon>Agaricineae</taxon>
        <taxon>Psathyrellaceae</taxon>
        <taxon>Ephemerocybe</taxon>
    </lineage>
</organism>
<dbReference type="EMBL" id="JAACJK010000166">
    <property type="protein sequence ID" value="KAF5323615.1"/>
    <property type="molecule type" value="Genomic_DNA"/>
</dbReference>
<proteinExistence type="predicted"/>
<dbReference type="Pfam" id="PF06775">
    <property type="entry name" value="Seipin"/>
    <property type="match status" value="1"/>
</dbReference>
<dbReference type="InterPro" id="IPR009617">
    <property type="entry name" value="Seipin"/>
</dbReference>
<evidence type="ECO:0000256" key="4">
    <source>
        <dbReference type="ARBA" id="ARBA00022989"/>
    </source>
</evidence>
<dbReference type="PANTHER" id="PTHR21212:SF0">
    <property type="entry name" value="SEIPIN"/>
    <property type="match status" value="1"/>
</dbReference>
<accession>A0A8H5BHQ9</accession>
<keyword evidence="6 8" id="KW-0472">Membrane</keyword>
<dbReference type="GO" id="GO:0005789">
    <property type="term" value="C:endoplasmic reticulum membrane"/>
    <property type="evidence" value="ECO:0007669"/>
    <property type="project" value="UniProtKB-SubCell"/>
</dbReference>
<feature type="transmembrane region" description="Helical" evidence="8">
    <location>
        <begin position="42"/>
        <end position="65"/>
    </location>
</feature>
<evidence type="ECO:0000256" key="7">
    <source>
        <dbReference type="SAM" id="MobiDB-lite"/>
    </source>
</evidence>
<gene>
    <name evidence="9" type="ORF">D9611_005769</name>
</gene>
<dbReference type="AlphaFoldDB" id="A0A8H5BHQ9"/>
<evidence type="ECO:0000256" key="2">
    <source>
        <dbReference type="ARBA" id="ARBA00022692"/>
    </source>
</evidence>
<dbReference type="CDD" id="cd23995">
    <property type="entry name" value="Seipin_BSCL2_like"/>
    <property type="match status" value="1"/>
</dbReference>
<feature type="transmembrane region" description="Helical" evidence="8">
    <location>
        <begin position="20"/>
        <end position="36"/>
    </location>
</feature>
<dbReference type="GO" id="GO:0140042">
    <property type="term" value="P:lipid droplet formation"/>
    <property type="evidence" value="ECO:0007669"/>
    <property type="project" value="UniProtKB-ARBA"/>
</dbReference>
<evidence type="ECO:0000256" key="1">
    <source>
        <dbReference type="ARBA" id="ARBA00004477"/>
    </source>
</evidence>
<dbReference type="Proteomes" id="UP000541558">
    <property type="component" value="Unassembled WGS sequence"/>
</dbReference>
<keyword evidence="2 8" id="KW-0812">Transmembrane</keyword>
<feature type="compositionally biased region" description="Basic and acidic residues" evidence="7">
    <location>
        <begin position="293"/>
        <end position="315"/>
    </location>
</feature>
<evidence type="ECO:0000256" key="8">
    <source>
        <dbReference type="SAM" id="Phobius"/>
    </source>
</evidence>
<comment type="caution">
    <text evidence="9">The sequence shown here is derived from an EMBL/GenBank/DDBJ whole genome shotgun (WGS) entry which is preliminary data.</text>
</comment>
<feature type="region of interest" description="Disordered" evidence="7">
    <location>
        <begin position="244"/>
        <end position="315"/>
    </location>
</feature>
<dbReference type="GO" id="GO:0006629">
    <property type="term" value="P:lipid metabolic process"/>
    <property type="evidence" value="ECO:0007669"/>
    <property type="project" value="UniProtKB-KW"/>
</dbReference>
<keyword evidence="3" id="KW-0256">Endoplasmic reticulum</keyword>
<evidence type="ECO:0000256" key="5">
    <source>
        <dbReference type="ARBA" id="ARBA00023098"/>
    </source>
</evidence>